<protein>
    <submittedName>
        <fullName evidence="1">Uncharacterized protein</fullName>
    </submittedName>
</protein>
<evidence type="ECO:0000313" key="2">
    <source>
        <dbReference type="Proteomes" id="UP001488805"/>
    </source>
</evidence>
<proteinExistence type="predicted"/>
<comment type="caution">
    <text evidence="1">The sequence shown here is derived from an EMBL/GenBank/DDBJ whole genome shotgun (WGS) entry which is preliminary data.</text>
</comment>
<dbReference type="AlphaFoldDB" id="A0AAW1EVZ9"/>
<reference evidence="1 2" key="1">
    <citation type="journal article" date="2024" name="Genome Biol. Evol.">
        <title>Chromosome-level genome assembly of the viviparous eelpout Zoarces viviparus.</title>
        <authorList>
            <person name="Fuhrmann N."/>
            <person name="Brasseur M.V."/>
            <person name="Bakowski C.E."/>
            <person name="Podsiadlowski L."/>
            <person name="Prost S."/>
            <person name="Krehenwinkel H."/>
            <person name="Mayer C."/>
        </authorList>
    </citation>
    <scope>NUCLEOTIDE SEQUENCE [LARGE SCALE GENOMIC DNA]</scope>
    <source>
        <strain evidence="1">NO-MEL_2022_Ind0_liver</strain>
    </source>
</reference>
<sequence length="71" mass="8119">MRRSVPLPPRLCPPKYPQTCRSTIRRVLLYYPACTSRIQSAVDRIVITPSSRPLRCSDSHLELRENAAPVK</sequence>
<organism evidence="1 2">
    <name type="scientific">Zoarces viviparus</name>
    <name type="common">Viviparous eelpout</name>
    <name type="synonym">Blennius viviparus</name>
    <dbReference type="NCBI Taxonomy" id="48416"/>
    <lineage>
        <taxon>Eukaryota</taxon>
        <taxon>Metazoa</taxon>
        <taxon>Chordata</taxon>
        <taxon>Craniata</taxon>
        <taxon>Vertebrata</taxon>
        <taxon>Euteleostomi</taxon>
        <taxon>Actinopterygii</taxon>
        <taxon>Neopterygii</taxon>
        <taxon>Teleostei</taxon>
        <taxon>Neoteleostei</taxon>
        <taxon>Acanthomorphata</taxon>
        <taxon>Eupercaria</taxon>
        <taxon>Perciformes</taxon>
        <taxon>Cottioidei</taxon>
        <taxon>Zoarcales</taxon>
        <taxon>Zoarcidae</taxon>
        <taxon>Zoarcinae</taxon>
        <taxon>Zoarces</taxon>
    </lineage>
</organism>
<accession>A0AAW1EVZ9</accession>
<keyword evidence="2" id="KW-1185">Reference proteome</keyword>
<gene>
    <name evidence="1" type="ORF">VZT92_015303</name>
</gene>
<dbReference type="Proteomes" id="UP001488805">
    <property type="component" value="Unassembled WGS sequence"/>
</dbReference>
<name>A0AAW1EVZ9_ZOAVI</name>
<dbReference type="EMBL" id="JBCEZU010000123">
    <property type="protein sequence ID" value="KAK9526616.1"/>
    <property type="molecule type" value="Genomic_DNA"/>
</dbReference>
<evidence type="ECO:0000313" key="1">
    <source>
        <dbReference type="EMBL" id="KAK9526616.1"/>
    </source>
</evidence>